<dbReference type="InterPro" id="IPR001356">
    <property type="entry name" value="HD"/>
</dbReference>
<sequence length="769" mass="83452">MDIQQLTQVRHLVADTGARWKSVHEKRFGPLTSSISTPIEPVQPLQLVIPPAFQAEVQKYQLSSYARNALSHALDNMLGDYAQQFADTNNKLAETTGPQLQPLLPKVAEKFRIIEYAEKRPAPQLTPTPAPACRPYEPYKPFNNVRVHPILQTYFQYDAFPSASDRQIIAERSGMTKRQIEVWFQNHRRIARQRGLQLKKRPVGAFVPANVHIPFLSSPSSSPSPDPNPNSTTTEPEPDSETEREKEKQRMLDMFNIHVPASSFASSASTPTKATAGSGTGYTPADPIQIDSSDETDSGSMLITYTPGEAVGVLQHVDDVDRMARNAAIVAPRYPPSGKTPLSSTFPAAFTLPPLEMQFRKLVGTRIRLVVIDSGSVSRLHHPPLTFRLLLLLLVPPTLKGVGRTRQVRSRRRHRRCDVCLYVCLAEGTVLGLREGVHACDYGAGRGNGVQDERKLEETETGCVGTEEEAKECSCCVCCSCSIDIDINIFSKNARGHSKAKLVTRTPTPMQSTPNTLQRHGSNSSLSSSSSSETGTDSRPRTPVDGMDIPSMPSNTTRKAAFPLAGFTTAYGVNVDMSTPVSVPVKQTQIPAPRPSVAAPVPAAPTSTSVQPSAIAVAAHASSQPQPQMQMHLQHIPAPMAVPDYAFGNPYSVAVANVPTYNSSSNGAGFSADGCRGYEYERECERCMDELNVLMGFTVPSGNGNGNVRSAGHGYNYPQVHPHPQAQQGQQFNAYGVNPIPNSYNMMSMMGMGGGYPSHGLYGGGGMNV</sequence>
<feature type="compositionally biased region" description="Polar residues" evidence="6">
    <location>
        <begin position="505"/>
        <end position="521"/>
    </location>
</feature>
<dbReference type="EMBL" id="ML769455">
    <property type="protein sequence ID" value="KAE9400598.1"/>
    <property type="molecule type" value="Genomic_DNA"/>
</dbReference>
<feature type="compositionally biased region" description="Low complexity" evidence="6">
    <location>
        <begin position="522"/>
        <end position="532"/>
    </location>
</feature>
<evidence type="ECO:0000256" key="6">
    <source>
        <dbReference type="SAM" id="MobiDB-lite"/>
    </source>
</evidence>
<dbReference type="PROSITE" id="PS50071">
    <property type="entry name" value="HOMEOBOX_2"/>
    <property type="match status" value="1"/>
</dbReference>
<protein>
    <recommendedName>
        <fullName evidence="7">Homeobox domain-containing protein</fullName>
    </recommendedName>
</protein>
<feature type="region of interest" description="Disordered" evidence="6">
    <location>
        <begin position="214"/>
        <end position="248"/>
    </location>
</feature>
<keyword evidence="9" id="KW-1185">Reference proteome</keyword>
<keyword evidence="1 4" id="KW-0238">DNA-binding</keyword>
<feature type="region of interest" description="Disordered" evidence="6">
    <location>
        <begin position="498"/>
        <end position="557"/>
    </location>
</feature>
<keyword evidence="2 4" id="KW-0371">Homeobox</keyword>
<dbReference type="Proteomes" id="UP000799118">
    <property type="component" value="Unassembled WGS sequence"/>
</dbReference>
<dbReference type="InterPro" id="IPR009057">
    <property type="entry name" value="Homeodomain-like_sf"/>
</dbReference>
<dbReference type="CDD" id="cd00086">
    <property type="entry name" value="homeodomain"/>
    <property type="match status" value="1"/>
</dbReference>
<dbReference type="GO" id="GO:0000981">
    <property type="term" value="F:DNA-binding transcription factor activity, RNA polymerase II-specific"/>
    <property type="evidence" value="ECO:0007669"/>
    <property type="project" value="InterPro"/>
</dbReference>
<dbReference type="PROSITE" id="PS00027">
    <property type="entry name" value="HOMEOBOX_1"/>
    <property type="match status" value="1"/>
</dbReference>
<accession>A0A6A4HTG5</accession>
<organism evidence="8 9">
    <name type="scientific">Gymnopus androsaceus JB14</name>
    <dbReference type="NCBI Taxonomy" id="1447944"/>
    <lineage>
        <taxon>Eukaryota</taxon>
        <taxon>Fungi</taxon>
        <taxon>Dikarya</taxon>
        <taxon>Basidiomycota</taxon>
        <taxon>Agaricomycotina</taxon>
        <taxon>Agaricomycetes</taxon>
        <taxon>Agaricomycetidae</taxon>
        <taxon>Agaricales</taxon>
        <taxon>Marasmiineae</taxon>
        <taxon>Omphalotaceae</taxon>
        <taxon>Gymnopus</taxon>
    </lineage>
</organism>
<proteinExistence type="predicted"/>
<evidence type="ECO:0000256" key="4">
    <source>
        <dbReference type="PROSITE-ProRule" id="PRU00108"/>
    </source>
</evidence>
<dbReference type="Gene3D" id="1.10.10.60">
    <property type="entry name" value="Homeodomain-like"/>
    <property type="match status" value="1"/>
</dbReference>
<name>A0A6A4HTG5_9AGAR</name>
<dbReference type="OrthoDB" id="6159439at2759"/>
<evidence type="ECO:0000256" key="1">
    <source>
        <dbReference type="ARBA" id="ARBA00023125"/>
    </source>
</evidence>
<evidence type="ECO:0000256" key="3">
    <source>
        <dbReference type="ARBA" id="ARBA00023242"/>
    </source>
</evidence>
<dbReference type="AlphaFoldDB" id="A0A6A4HTG5"/>
<feature type="compositionally biased region" description="Low complexity" evidence="6">
    <location>
        <begin position="263"/>
        <end position="277"/>
    </location>
</feature>
<dbReference type="GO" id="GO:0003677">
    <property type="term" value="F:DNA binding"/>
    <property type="evidence" value="ECO:0007669"/>
    <property type="project" value="UniProtKB-UniRule"/>
</dbReference>
<reference evidence="8" key="1">
    <citation type="journal article" date="2019" name="Environ. Microbiol.">
        <title>Fungal ecological strategies reflected in gene transcription - a case study of two litter decomposers.</title>
        <authorList>
            <person name="Barbi F."/>
            <person name="Kohler A."/>
            <person name="Barry K."/>
            <person name="Baskaran P."/>
            <person name="Daum C."/>
            <person name="Fauchery L."/>
            <person name="Ihrmark K."/>
            <person name="Kuo A."/>
            <person name="LaButti K."/>
            <person name="Lipzen A."/>
            <person name="Morin E."/>
            <person name="Grigoriev I.V."/>
            <person name="Henrissat B."/>
            <person name="Lindahl B."/>
            <person name="Martin F."/>
        </authorList>
    </citation>
    <scope>NUCLEOTIDE SEQUENCE</scope>
    <source>
        <strain evidence="8">JB14</strain>
    </source>
</reference>
<evidence type="ECO:0000313" key="9">
    <source>
        <dbReference type="Proteomes" id="UP000799118"/>
    </source>
</evidence>
<keyword evidence="3 4" id="KW-0539">Nucleus</keyword>
<dbReference type="Pfam" id="PF00046">
    <property type="entry name" value="Homeodomain"/>
    <property type="match status" value="1"/>
</dbReference>
<evidence type="ECO:0000256" key="5">
    <source>
        <dbReference type="RuleBase" id="RU000682"/>
    </source>
</evidence>
<evidence type="ECO:0000313" key="8">
    <source>
        <dbReference type="EMBL" id="KAE9400598.1"/>
    </source>
</evidence>
<evidence type="ECO:0000256" key="2">
    <source>
        <dbReference type="ARBA" id="ARBA00023155"/>
    </source>
</evidence>
<evidence type="ECO:0000259" key="7">
    <source>
        <dbReference type="PROSITE" id="PS50071"/>
    </source>
</evidence>
<dbReference type="GO" id="GO:0005634">
    <property type="term" value="C:nucleus"/>
    <property type="evidence" value="ECO:0007669"/>
    <property type="project" value="UniProtKB-SubCell"/>
</dbReference>
<feature type="domain" description="Homeobox" evidence="7">
    <location>
        <begin position="151"/>
        <end position="194"/>
    </location>
</feature>
<gene>
    <name evidence="8" type="ORF">BT96DRAFT_919434</name>
</gene>
<dbReference type="InterPro" id="IPR017970">
    <property type="entry name" value="Homeobox_CS"/>
</dbReference>
<feature type="DNA-binding region" description="Homeobox" evidence="4">
    <location>
        <begin position="153"/>
        <end position="195"/>
    </location>
</feature>
<dbReference type="SUPFAM" id="SSF46689">
    <property type="entry name" value="Homeodomain-like"/>
    <property type="match status" value="1"/>
</dbReference>
<dbReference type="SMART" id="SM00389">
    <property type="entry name" value="HOX"/>
    <property type="match status" value="1"/>
</dbReference>
<comment type="subcellular location">
    <subcellularLocation>
        <location evidence="4 5">Nucleus</location>
    </subcellularLocation>
</comment>
<feature type="region of interest" description="Disordered" evidence="6">
    <location>
        <begin position="263"/>
        <end position="301"/>
    </location>
</feature>